<organism evidence="2 3">
    <name type="scientific">Bradyrhizobium denitrificans</name>
    <dbReference type="NCBI Taxonomy" id="2734912"/>
    <lineage>
        <taxon>Bacteria</taxon>
        <taxon>Pseudomonadati</taxon>
        <taxon>Pseudomonadota</taxon>
        <taxon>Alphaproteobacteria</taxon>
        <taxon>Hyphomicrobiales</taxon>
        <taxon>Nitrobacteraceae</taxon>
        <taxon>Bradyrhizobium</taxon>
    </lineage>
</organism>
<accession>A0ABS5G4P4</accession>
<evidence type="ECO:0000313" key="2">
    <source>
        <dbReference type="EMBL" id="MBR1136290.1"/>
    </source>
</evidence>
<evidence type="ECO:0000256" key="1">
    <source>
        <dbReference type="SAM" id="SignalP"/>
    </source>
</evidence>
<proteinExistence type="predicted"/>
<comment type="caution">
    <text evidence="2">The sequence shown here is derived from an EMBL/GenBank/DDBJ whole genome shotgun (WGS) entry which is preliminary data.</text>
</comment>
<name>A0ABS5G4P4_9BRAD</name>
<dbReference type="RefSeq" id="WP_012043097.1">
    <property type="nucleotide sequence ID" value="NZ_JABFDP010000010.1"/>
</dbReference>
<reference evidence="3" key="1">
    <citation type="journal article" date="2021" name="ISME J.">
        <title>Evolutionary origin and ecological implication of a unique nif island in free-living Bradyrhizobium lineages.</title>
        <authorList>
            <person name="Tao J."/>
        </authorList>
    </citation>
    <scope>NUCLEOTIDE SEQUENCE [LARGE SCALE GENOMIC DNA]</scope>
    <source>
        <strain evidence="3">SZCCT0094</strain>
    </source>
</reference>
<keyword evidence="1" id="KW-0732">Signal</keyword>
<evidence type="ECO:0000313" key="3">
    <source>
        <dbReference type="Proteomes" id="UP001314635"/>
    </source>
</evidence>
<feature type="signal peptide" evidence="1">
    <location>
        <begin position="1"/>
        <end position="24"/>
    </location>
</feature>
<sequence length="126" mass="13739">MIDMKRVAIVIGLLGACVAGAASAQPSANLTGTYRCIQMCRDGLIGAPAFVTQNGDAVNLTTETGESYRAWPDWSAPDSRLWIDARDEGAVYSPDGMRIQFDDGRVWQRDLPPPLIVRRAPVVYGR</sequence>
<dbReference type="EMBL" id="JAFCLK010000009">
    <property type="protein sequence ID" value="MBR1136290.1"/>
    <property type="molecule type" value="Genomic_DNA"/>
</dbReference>
<dbReference type="PROSITE" id="PS51257">
    <property type="entry name" value="PROKAR_LIPOPROTEIN"/>
    <property type="match status" value="1"/>
</dbReference>
<protein>
    <submittedName>
        <fullName evidence="2">Uncharacterized protein</fullName>
    </submittedName>
</protein>
<gene>
    <name evidence="2" type="ORF">JQ619_10980</name>
</gene>
<feature type="chain" id="PRO_5046544032" evidence="1">
    <location>
        <begin position="25"/>
        <end position="126"/>
    </location>
</feature>
<keyword evidence="3" id="KW-1185">Reference proteome</keyword>
<dbReference type="Proteomes" id="UP001314635">
    <property type="component" value="Unassembled WGS sequence"/>
</dbReference>